<protein>
    <submittedName>
        <fullName evidence="8">KDO2-lipid IV(A) lauroyltransferase</fullName>
    </submittedName>
</protein>
<gene>
    <name evidence="8" type="ORF">CLV75_1022</name>
</gene>
<dbReference type="PANTHER" id="PTHR30606:SF10">
    <property type="entry name" value="PHOSPHATIDYLINOSITOL MANNOSIDE ACYLTRANSFERASE"/>
    <property type="match status" value="1"/>
</dbReference>
<feature type="transmembrane region" description="Helical" evidence="7">
    <location>
        <begin position="30"/>
        <end position="47"/>
    </location>
</feature>
<dbReference type="EMBL" id="RCCT01000001">
    <property type="protein sequence ID" value="RLK11031.1"/>
    <property type="molecule type" value="Genomic_DNA"/>
</dbReference>
<keyword evidence="7" id="KW-0812">Transmembrane</keyword>
<keyword evidence="3" id="KW-0997">Cell inner membrane</keyword>
<sequence length="321" mass="36165">MSERAVHNTQVSFPMPVEKSELSRFELGKYYIANLFLTGVIGCMRLLPYERRIGAMGAIVRWLAPLVGFRTRVRRNLKLTCPDLTEAEVKRICRAVPDNAGRAIMEHFSADGFIDRQSKAKVSGSGVQAFDTAVAEGRPVMMITAHFGHYLAARVALQARSGRPIGCLYRRMANPYFNDMYVEAFHQTGSPMFEQGRRGMVEMVRSLKSGGIIAIVSDLHAHGGEELTFFGKPAVTSVLNAELAIKYKAVLIPCYAVRQPNGIDFEIVLHDPVPHTDPKTMTQFTNDDLEAMVRQHMGQWFWIHRRWKAWRGLGVQPKDMP</sequence>
<keyword evidence="5 7" id="KW-0472">Membrane</keyword>
<dbReference type="GO" id="GO:0016746">
    <property type="term" value="F:acyltransferase activity"/>
    <property type="evidence" value="ECO:0007669"/>
    <property type="project" value="UniProtKB-KW"/>
</dbReference>
<dbReference type="PANTHER" id="PTHR30606">
    <property type="entry name" value="LIPID A BIOSYNTHESIS LAUROYL ACYLTRANSFERASE"/>
    <property type="match status" value="1"/>
</dbReference>
<evidence type="ECO:0000313" key="9">
    <source>
        <dbReference type="Proteomes" id="UP000271700"/>
    </source>
</evidence>
<dbReference type="InterPro" id="IPR004960">
    <property type="entry name" value="LipA_acyltrans"/>
</dbReference>
<evidence type="ECO:0000256" key="3">
    <source>
        <dbReference type="ARBA" id="ARBA00022519"/>
    </source>
</evidence>
<evidence type="ECO:0000256" key="7">
    <source>
        <dbReference type="SAM" id="Phobius"/>
    </source>
</evidence>
<evidence type="ECO:0000256" key="6">
    <source>
        <dbReference type="ARBA" id="ARBA00023315"/>
    </source>
</evidence>
<dbReference type="Proteomes" id="UP000271700">
    <property type="component" value="Unassembled WGS sequence"/>
</dbReference>
<reference evidence="8 9" key="1">
    <citation type="submission" date="2018-10" db="EMBL/GenBank/DDBJ databases">
        <title>Genomic Encyclopedia of Archaeal and Bacterial Type Strains, Phase II (KMG-II): from individual species to whole genera.</title>
        <authorList>
            <person name="Goeker M."/>
        </authorList>
    </citation>
    <scope>NUCLEOTIDE SEQUENCE [LARGE SCALE GENOMIC DNA]</scope>
    <source>
        <strain evidence="8 9">DSM 29317</strain>
    </source>
</reference>
<comment type="caution">
    <text evidence="8">The sequence shown here is derived from an EMBL/GenBank/DDBJ whole genome shotgun (WGS) entry which is preliminary data.</text>
</comment>
<keyword evidence="9" id="KW-1185">Reference proteome</keyword>
<keyword evidence="2" id="KW-1003">Cell membrane</keyword>
<comment type="subcellular location">
    <subcellularLocation>
        <location evidence="1">Cell inner membrane</location>
    </subcellularLocation>
</comment>
<dbReference type="GO" id="GO:0009247">
    <property type="term" value="P:glycolipid biosynthetic process"/>
    <property type="evidence" value="ECO:0007669"/>
    <property type="project" value="UniProtKB-ARBA"/>
</dbReference>
<evidence type="ECO:0000256" key="5">
    <source>
        <dbReference type="ARBA" id="ARBA00023136"/>
    </source>
</evidence>
<evidence type="ECO:0000313" key="8">
    <source>
        <dbReference type="EMBL" id="RLK11031.1"/>
    </source>
</evidence>
<organism evidence="8 9">
    <name type="scientific">Ruegeria conchae</name>
    <dbReference type="NCBI Taxonomy" id="981384"/>
    <lineage>
        <taxon>Bacteria</taxon>
        <taxon>Pseudomonadati</taxon>
        <taxon>Pseudomonadota</taxon>
        <taxon>Alphaproteobacteria</taxon>
        <taxon>Rhodobacterales</taxon>
        <taxon>Roseobacteraceae</taxon>
        <taxon>Ruegeria</taxon>
    </lineage>
</organism>
<proteinExistence type="predicted"/>
<keyword evidence="4 8" id="KW-0808">Transferase</keyword>
<dbReference type="Pfam" id="PF03279">
    <property type="entry name" value="Lip_A_acyltrans"/>
    <property type="match status" value="1"/>
</dbReference>
<keyword evidence="6" id="KW-0012">Acyltransferase</keyword>
<evidence type="ECO:0000256" key="2">
    <source>
        <dbReference type="ARBA" id="ARBA00022475"/>
    </source>
</evidence>
<accession>A0A497ZRT4</accession>
<evidence type="ECO:0000256" key="1">
    <source>
        <dbReference type="ARBA" id="ARBA00004533"/>
    </source>
</evidence>
<dbReference type="GO" id="GO:0005886">
    <property type="term" value="C:plasma membrane"/>
    <property type="evidence" value="ECO:0007669"/>
    <property type="project" value="UniProtKB-SubCell"/>
</dbReference>
<dbReference type="CDD" id="cd07984">
    <property type="entry name" value="LPLAT_LABLAT-like"/>
    <property type="match status" value="1"/>
</dbReference>
<dbReference type="AlphaFoldDB" id="A0A497ZRT4"/>
<name>A0A497ZRT4_9RHOB</name>
<dbReference type="STRING" id="981384.GCA_000192475_01975"/>
<keyword evidence="7" id="KW-1133">Transmembrane helix</keyword>
<evidence type="ECO:0000256" key="4">
    <source>
        <dbReference type="ARBA" id="ARBA00022679"/>
    </source>
</evidence>